<dbReference type="Proteomes" id="UP000075359">
    <property type="component" value="Unassembled WGS sequence"/>
</dbReference>
<dbReference type="RefSeq" id="WP_067328625.1">
    <property type="nucleotide sequence ID" value="NZ_LNKT01000001.1"/>
</dbReference>
<protein>
    <recommendedName>
        <fullName evidence="3">Nucleotide pyrophosphatase</fullName>
    </recommendedName>
</protein>
<keyword evidence="2" id="KW-1185">Reference proteome</keyword>
<dbReference type="Gene3D" id="3.40.720.10">
    <property type="entry name" value="Alkaline Phosphatase, subunit A"/>
    <property type="match status" value="1"/>
</dbReference>
<dbReference type="InterPro" id="IPR002591">
    <property type="entry name" value="Phosphodiest/P_Trfase"/>
</dbReference>
<organism evidence="1 2">
    <name type="scientific">Sulfurovum riftiae</name>
    <dbReference type="NCBI Taxonomy" id="1630136"/>
    <lineage>
        <taxon>Bacteria</taxon>
        <taxon>Pseudomonadati</taxon>
        <taxon>Campylobacterota</taxon>
        <taxon>Epsilonproteobacteria</taxon>
        <taxon>Campylobacterales</taxon>
        <taxon>Sulfurovaceae</taxon>
        <taxon>Sulfurovum</taxon>
    </lineage>
</organism>
<name>A0A151CJD9_9BACT</name>
<dbReference type="InterPro" id="IPR017850">
    <property type="entry name" value="Alkaline_phosphatase_core_sf"/>
</dbReference>
<evidence type="ECO:0008006" key="3">
    <source>
        <dbReference type="Google" id="ProtNLM"/>
    </source>
</evidence>
<evidence type="ECO:0000313" key="1">
    <source>
        <dbReference type="EMBL" id="KYJ87631.1"/>
    </source>
</evidence>
<dbReference type="AlphaFoldDB" id="A0A151CJD9"/>
<reference evidence="1 2" key="1">
    <citation type="submission" date="2015-11" db="EMBL/GenBank/DDBJ databases">
        <title>Draft genome of Sulfurovum riftiae 1812E, a member of the Epsilonproteobacteria isolated from the tube of the deep-sea hydrothermal vent tubewom Riftia pachyptila.</title>
        <authorList>
            <person name="Vetriani C."/>
            <person name="Giovannelli D."/>
        </authorList>
    </citation>
    <scope>NUCLEOTIDE SEQUENCE [LARGE SCALE GENOMIC DNA]</scope>
    <source>
        <strain evidence="1 2">1812E</strain>
    </source>
</reference>
<proteinExistence type="predicted"/>
<dbReference type="OrthoDB" id="9771966at2"/>
<evidence type="ECO:0000313" key="2">
    <source>
        <dbReference type="Proteomes" id="UP000075359"/>
    </source>
</evidence>
<accession>A0A151CJD9</accession>
<sequence length="533" mass="60989">MQKKVVAISIDSFSANYFEPWLKDGKLPVLRSLQKHGAYGPINKPSEHPHDNSWLSFYQGVWPHKSGEWGHQNFDPKTYTYKESPVHKANSFQPFFAMYPDLKVVIFDAPHLLPVKDVNGVQIHGWGLEANQYQPKSEPPERIEEILEHYGPHPLFSSESVRKVASDDKKKIYSTRIPSIYDYEALKQVTEQAILGIKQRTKIILDLIKNEEWDFFFSTIGELHYASHLLWHLNLDHPLHDHMVKKKNEDLLLQVAQAVDEAVGIIIEHLPVDSNLFLFSVSGMRSTYTETNNHLLLPEFLYRWQFGRAALAEGDISSPVSPPSTHFHRHWKDEVWSLRTIHGENDLESPSSQEAKGDPMDWSPANWYRPLWPRMKAFSLPNYSHGMIRINLEEREGEGKVNESEYEQVCDDIEKALLKLTDPRTGKPLVYKILRTQQSKLFEGRSPDADLMVTWNKDITTDSAESSDIGRIGPGPYFRTGGHHQIGLCIAHGPDIKSKSSLPADASILDLTTTIIKMLGKEVPNHMEGKYLF</sequence>
<dbReference type="STRING" id="1630136.AS592_11070"/>
<dbReference type="SUPFAM" id="SSF53649">
    <property type="entry name" value="Alkaline phosphatase-like"/>
    <property type="match status" value="1"/>
</dbReference>
<comment type="caution">
    <text evidence="1">The sequence shown here is derived from an EMBL/GenBank/DDBJ whole genome shotgun (WGS) entry which is preliminary data.</text>
</comment>
<dbReference type="EMBL" id="LNKT01000001">
    <property type="protein sequence ID" value="KYJ87631.1"/>
    <property type="molecule type" value="Genomic_DNA"/>
</dbReference>
<gene>
    <name evidence="1" type="ORF">AS592_11070</name>
</gene>
<dbReference type="Pfam" id="PF01663">
    <property type="entry name" value="Phosphodiest"/>
    <property type="match status" value="1"/>
</dbReference>